<dbReference type="InterPro" id="IPR003226">
    <property type="entry name" value="MYG1_exonuclease"/>
</dbReference>
<dbReference type="GO" id="GO:0005737">
    <property type="term" value="C:cytoplasm"/>
    <property type="evidence" value="ECO:0007669"/>
    <property type="project" value="TreeGrafter"/>
</dbReference>
<dbReference type="PANTHER" id="PTHR11215:SF1">
    <property type="entry name" value="MYG1 EXONUCLEASE"/>
    <property type="match status" value="1"/>
</dbReference>
<dbReference type="AlphaFoldDB" id="A0AAU9KI68"/>
<evidence type="ECO:0000313" key="2">
    <source>
        <dbReference type="EMBL" id="CAG9333009.1"/>
    </source>
</evidence>
<comment type="caution">
    <text evidence="2">The sequence shown here is derived from an EMBL/GenBank/DDBJ whole genome shotgun (WGS) entry which is preliminary data.</text>
</comment>
<dbReference type="PANTHER" id="PTHR11215">
    <property type="entry name" value="METAL DEPENDENT HYDROLASE - RELATED"/>
    <property type="match status" value="1"/>
</dbReference>
<gene>
    <name evidence="2" type="ORF">BSTOLATCC_MIC57830</name>
</gene>
<organism evidence="2 3">
    <name type="scientific">Blepharisma stoltei</name>
    <dbReference type="NCBI Taxonomy" id="1481888"/>
    <lineage>
        <taxon>Eukaryota</taxon>
        <taxon>Sar</taxon>
        <taxon>Alveolata</taxon>
        <taxon>Ciliophora</taxon>
        <taxon>Postciliodesmatophora</taxon>
        <taxon>Heterotrichea</taxon>
        <taxon>Heterotrichida</taxon>
        <taxon>Blepharismidae</taxon>
        <taxon>Blepharisma</taxon>
    </lineage>
</organism>
<keyword evidence="3" id="KW-1185">Reference proteome</keyword>
<dbReference type="Proteomes" id="UP001162131">
    <property type="component" value="Unassembled WGS sequence"/>
</dbReference>
<dbReference type="Pfam" id="PF03690">
    <property type="entry name" value="MYG1_exonuc"/>
    <property type="match status" value="1"/>
</dbReference>
<accession>A0AAU9KI68</accession>
<comment type="similarity">
    <text evidence="1">Belongs to the MYG1 family.</text>
</comment>
<dbReference type="EMBL" id="CAJZBQ010000056">
    <property type="protein sequence ID" value="CAG9333009.1"/>
    <property type="molecule type" value="Genomic_DNA"/>
</dbReference>
<evidence type="ECO:0000256" key="1">
    <source>
        <dbReference type="ARBA" id="ARBA00010105"/>
    </source>
</evidence>
<dbReference type="GO" id="GO:0005634">
    <property type="term" value="C:nucleus"/>
    <property type="evidence" value="ECO:0007669"/>
    <property type="project" value="TreeGrafter"/>
</dbReference>
<protein>
    <submittedName>
        <fullName evidence="2">Uncharacterized protein</fullName>
    </submittedName>
</protein>
<name>A0AAU9KI68_9CILI</name>
<reference evidence="2" key="1">
    <citation type="submission" date="2021-09" db="EMBL/GenBank/DDBJ databases">
        <authorList>
            <consortium name="AG Swart"/>
            <person name="Singh M."/>
            <person name="Singh A."/>
            <person name="Seah K."/>
            <person name="Emmerich C."/>
        </authorList>
    </citation>
    <scope>NUCLEOTIDE SEQUENCE</scope>
    <source>
        <strain evidence="2">ATCC30299</strain>
    </source>
</reference>
<proteinExistence type="inferred from homology"/>
<sequence>MISLVKSMVKRIGTHNGQFHADEVMACFLLKQTDTYKDAEIIRTRDKTILDTLDIVVDVGDVYDPSQNRFDHHQKSFTDTFGGKYTSVRMSSAGLIWKHFGKEVLSKLTEIRDENILDLMYFRMYRDLFQCLDGIDNGVPQYRNSEHELYKENTGLASRISRLNPSWSRPEDPMPRFLKAMELAGEDFKGILFNALEEWLPARDIVVRSILARGEVDSTLKIVRLERTCPWKDHLYTIEEEMGIDRILYVLYQDGDGRWRIQCVGENGVMFQNRLSLPEAWRGKRDEELEKISGIPGTIFVHNTGFIGGAQTYEGVLEMARASIRMQIILD</sequence>
<evidence type="ECO:0000313" key="3">
    <source>
        <dbReference type="Proteomes" id="UP001162131"/>
    </source>
</evidence>